<keyword evidence="12" id="KW-1185">Reference proteome</keyword>
<dbReference type="InterPro" id="IPR008271">
    <property type="entry name" value="Ser/Thr_kinase_AS"/>
</dbReference>
<dbReference type="InterPro" id="IPR000719">
    <property type="entry name" value="Prot_kinase_dom"/>
</dbReference>
<gene>
    <name evidence="11" type="ORF">CAMP_LOCUS12056</name>
</gene>
<feature type="region of interest" description="Disordered" evidence="9">
    <location>
        <begin position="1335"/>
        <end position="1388"/>
    </location>
</feature>
<reference evidence="11" key="1">
    <citation type="submission" date="2022-11" db="EMBL/GenBank/DDBJ databases">
        <authorList>
            <person name="Kikuchi T."/>
        </authorList>
    </citation>
    <scope>NUCLEOTIDE SEQUENCE</scope>
    <source>
        <strain evidence="11">PS1010</strain>
    </source>
</reference>
<evidence type="ECO:0000256" key="6">
    <source>
        <dbReference type="ARBA" id="ARBA00022840"/>
    </source>
</evidence>
<evidence type="ECO:0000256" key="3">
    <source>
        <dbReference type="ARBA" id="ARBA00022679"/>
    </source>
</evidence>
<evidence type="ECO:0000259" key="10">
    <source>
        <dbReference type="PROSITE" id="PS50011"/>
    </source>
</evidence>
<feature type="compositionally biased region" description="Low complexity" evidence="9">
    <location>
        <begin position="1681"/>
        <end position="1709"/>
    </location>
</feature>
<feature type="compositionally biased region" description="Basic and acidic residues" evidence="9">
    <location>
        <begin position="929"/>
        <end position="942"/>
    </location>
</feature>
<evidence type="ECO:0000256" key="4">
    <source>
        <dbReference type="ARBA" id="ARBA00022741"/>
    </source>
</evidence>
<feature type="binding site" evidence="8">
    <location>
        <position position="323"/>
    </location>
    <ligand>
        <name>ATP</name>
        <dbReference type="ChEBI" id="CHEBI:30616"/>
    </ligand>
</feature>
<feature type="compositionally biased region" description="Low complexity" evidence="9">
    <location>
        <begin position="788"/>
        <end position="808"/>
    </location>
</feature>
<evidence type="ECO:0000313" key="12">
    <source>
        <dbReference type="Proteomes" id="UP001152747"/>
    </source>
</evidence>
<feature type="compositionally biased region" description="Polar residues" evidence="9">
    <location>
        <begin position="1367"/>
        <end position="1386"/>
    </location>
</feature>
<feature type="compositionally biased region" description="Polar residues" evidence="9">
    <location>
        <begin position="1418"/>
        <end position="1431"/>
    </location>
</feature>
<keyword evidence="5" id="KW-0418">Kinase</keyword>
<keyword evidence="3" id="KW-0808">Transferase</keyword>
<dbReference type="GO" id="GO:0000226">
    <property type="term" value="P:microtubule cytoskeleton organization"/>
    <property type="evidence" value="ECO:0007669"/>
    <property type="project" value="TreeGrafter"/>
</dbReference>
<dbReference type="EMBL" id="CANHGI010000004">
    <property type="protein sequence ID" value="CAI5449419.1"/>
    <property type="molecule type" value="Genomic_DNA"/>
</dbReference>
<feature type="compositionally biased region" description="Basic and acidic residues" evidence="9">
    <location>
        <begin position="1655"/>
        <end position="1678"/>
    </location>
</feature>
<evidence type="ECO:0000256" key="8">
    <source>
        <dbReference type="PROSITE-ProRule" id="PRU10141"/>
    </source>
</evidence>
<dbReference type="Pfam" id="PF00069">
    <property type="entry name" value="Pkinase"/>
    <property type="match status" value="1"/>
</dbReference>
<dbReference type="PROSITE" id="PS50011">
    <property type="entry name" value="PROTEIN_KINASE_DOM"/>
    <property type="match status" value="1"/>
</dbReference>
<keyword evidence="2" id="KW-0723">Serine/threonine-protein kinase</keyword>
<evidence type="ECO:0000313" key="11">
    <source>
        <dbReference type="EMBL" id="CAI5449419.1"/>
    </source>
</evidence>
<dbReference type="PANTHER" id="PTHR24346:SF93">
    <property type="entry name" value="NUAK FAMILY SNF1-LIKE KINASE 1"/>
    <property type="match status" value="1"/>
</dbReference>
<proteinExistence type="predicted"/>
<keyword evidence="4 8" id="KW-0547">Nucleotide-binding</keyword>
<feature type="compositionally biased region" description="Polar residues" evidence="9">
    <location>
        <begin position="21"/>
        <end position="35"/>
    </location>
</feature>
<dbReference type="GO" id="GO:0050321">
    <property type="term" value="F:tau-protein kinase activity"/>
    <property type="evidence" value="ECO:0007669"/>
    <property type="project" value="TreeGrafter"/>
</dbReference>
<feature type="region of interest" description="Disordered" evidence="9">
    <location>
        <begin position="1592"/>
        <end position="1729"/>
    </location>
</feature>
<evidence type="ECO:0000256" key="9">
    <source>
        <dbReference type="SAM" id="MobiDB-lite"/>
    </source>
</evidence>
<feature type="region of interest" description="Disordered" evidence="9">
    <location>
        <begin position="125"/>
        <end position="163"/>
    </location>
</feature>
<dbReference type="OrthoDB" id="193931at2759"/>
<dbReference type="GO" id="GO:0005737">
    <property type="term" value="C:cytoplasm"/>
    <property type="evidence" value="ECO:0007669"/>
    <property type="project" value="TreeGrafter"/>
</dbReference>
<dbReference type="InterPro" id="IPR017441">
    <property type="entry name" value="Protein_kinase_ATP_BS"/>
</dbReference>
<dbReference type="GO" id="GO:0005524">
    <property type="term" value="F:ATP binding"/>
    <property type="evidence" value="ECO:0007669"/>
    <property type="project" value="UniProtKB-UniRule"/>
</dbReference>
<dbReference type="SMART" id="SM00220">
    <property type="entry name" value="S_TKc"/>
    <property type="match status" value="1"/>
</dbReference>
<feature type="region of interest" description="Disordered" evidence="9">
    <location>
        <begin position="1411"/>
        <end position="1460"/>
    </location>
</feature>
<keyword evidence="7" id="KW-0460">Magnesium</keyword>
<feature type="region of interest" description="Disordered" evidence="9">
    <location>
        <begin position="1295"/>
        <end position="1318"/>
    </location>
</feature>
<dbReference type="InterPro" id="IPR011009">
    <property type="entry name" value="Kinase-like_dom_sf"/>
</dbReference>
<comment type="caution">
    <text evidence="11">The sequence shown here is derived from an EMBL/GenBank/DDBJ whole genome shotgun (WGS) entry which is preliminary data.</text>
</comment>
<feature type="region of interest" description="Disordered" evidence="9">
    <location>
        <begin position="1474"/>
        <end position="1502"/>
    </location>
</feature>
<feature type="compositionally biased region" description="Basic and acidic residues" evidence="9">
    <location>
        <begin position="1064"/>
        <end position="1077"/>
    </location>
</feature>
<name>A0A9P1IQY9_9PELO</name>
<dbReference type="PROSITE" id="PS00107">
    <property type="entry name" value="PROTEIN_KINASE_ATP"/>
    <property type="match status" value="1"/>
</dbReference>
<dbReference type="GO" id="GO:0035556">
    <property type="term" value="P:intracellular signal transduction"/>
    <property type="evidence" value="ECO:0007669"/>
    <property type="project" value="TreeGrafter"/>
</dbReference>
<feature type="region of interest" description="Disordered" evidence="9">
    <location>
        <begin position="21"/>
        <end position="48"/>
    </location>
</feature>
<dbReference type="FunFam" id="3.30.200.20:FF:000042">
    <property type="entry name" value="Aurora kinase A"/>
    <property type="match status" value="1"/>
</dbReference>
<evidence type="ECO:0000256" key="2">
    <source>
        <dbReference type="ARBA" id="ARBA00022527"/>
    </source>
</evidence>
<evidence type="ECO:0000256" key="5">
    <source>
        <dbReference type="ARBA" id="ARBA00022777"/>
    </source>
</evidence>
<sequence length="1756" mass="198242">MSTKKKYGAYGRAITSPALLSSSVGWSRPDPTSQIDRLISDAGGGGQTSHEYAVPSMIVTSRPPSDPKQKSRAERLRHRISERRTNAYMIPPQRDAAIDALMNKYLNKSKENVSNVAISTPPLRESARASELLSRRKSGSRDESPTIDSLMKRYGNNSGSSHRIKDATTISRRESLEKENEIEGARSLDKSCKEARLSGSEVRIKWEVSSSEIKPTNSVKRFSVTIDPSRMPVGNSGSRSGRLARISQSNIRPFGSSGGVSASNIYGPGTHPMTGAEPTSPTKKEPKHRFEITKKLGSGTYGKVSLAYDHKFDREVAVKLIKKSAIENKADLVRIRREIRIMSALNHPNIIQIYEVFENKDKIILVMEYSSGGELYDYVSRCGSLPEAEARRLFRQITSAVLYCHKHKVAHRDLKLENILMDQNNNAKIADFGLSNYFSDKVLLTTFCGSPLYASPEIINGTPYKGPEVDCWSLGILLYTLVYGSMPFDGRDFNRMKRRATIFDIASHWWLNLEENMPVIQELPENQIIDHTPLTEREETMVVQDLADEQDVFMEFGHLSNETRKKIEDFRRRRKEAEEYNENSPVKPPKARKTDEKEEKTEMRAAEKSLRGVKEPEKPKVDTNDPLERLRQIENRLGQSKRDAAARQEATMVKPKEDPVTVTLKQPPVKLKSPEQQPEDPKQQASRAPSFVPVKEKPAASGPPNLLQETSAAESQRHRTRAHLSASAYRIETDSLNMLMNQVLEQMDRGAVNLNIIAKIKAHPLYDTRPMVKELLESIIAAQPEPVQKQTSKIIEQQTQTSSSRQNTLTRPKTKHSETDEIPAVPSPPGGQAQKRMKERPWHSVEVGFDPDEDSADRMQESIASNATEVTVQDTSFDDSDEDEQGAKQKTPVPDTPKIAVIKDVVEEEESEDDDDEYSDSEMEDLADEVDKKAPEEEKSKNPEIITTPAAPIANNLETHPPPDPSSSPQFLDAFDRGLIKRQSKGKYQHTIIMNYGRGVSTECESPTHEKKFFGGPQPSAELSPFLFETAKEILQSYPNNKKIDARNIDVELRRKLRMEKVKADLLKQPKEGDKPRNSYVGSVPPRSPPPVIVKSDGEELDDEEEEEDEEDEEEVEEEEESEEGSDFENFKPKRPVIAGIRTGGVTTTVGAASSINKNKPQYQVTSPTTSTVIHNPEKAPETSAKYLVSVAELRIKPDSHKMDEILAASDRRISQTNLLFRPNAYQASDLQRRINANSEISSTPKTPTEQKDTWESASAYIRRKTRERRLRNRTIGTTEEALRALERPSIEPSYEDRAFSPVSSDPFYTHTTSTNPTSYIRPRYHDDSYRTHHTHEYRAHSPSKYTAAVNRDDRGKSTSYDPYESSRPSYDRTNYITSSNASPSYTRKIDHEPLNSWANDRKFEVYKTRAERDAERNTSTYHTAPTSSYRPSAYYSDRPVTGLRRPEESYSNYGRSTTPNDHYAISSALNDNTQTSSRFRPTARRVSSAMTDADRRSYHRSRSMDRNKIDYDYGGSILNRLTTPDDYTYVNYHDTNRDRSTGVTFEKDGQPRSILKNKQSADIEPRGETSSYEPSGVRSVFERLRRHLSLEKSVSPQRQVSSVGPHGRNVGDSQALDSNPKKKRSLLSFNRRKTSEVRLGADGKLITSSNGYDDSTRDFKRPSSPIDRIKSLFRKNDTGTTDYYSSTPSSSSRAYTSATPTSSTSRDPYVAQYRKYPGSASGSATRDTSAALNRYSYTPGLSDQRRHWYDDPNIY</sequence>
<feature type="compositionally biased region" description="Polar residues" evidence="9">
    <location>
        <begin position="1593"/>
        <end position="1603"/>
    </location>
</feature>
<feature type="compositionally biased region" description="Acidic residues" evidence="9">
    <location>
        <begin position="1099"/>
        <end position="1127"/>
    </location>
</feature>
<dbReference type="Gene3D" id="1.10.510.10">
    <property type="entry name" value="Transferase(Phosphotransferase) domain 1"/>
    <property type="match status" value="1"/>
</dbReference>
<feature type="region of interest" description="Disordered" evidence="9">
    <location>
        <begin position="575"/>
        <end position="724"/>
    </location>
</feature>
<comment type="cofactor">
    <cofactor evidence="1">
        <name>Mg(2+)</name>
        <dbReference type="ChEBI" id="CHEBI:18420"/>
    </cofactor>
</comment>
<dbReference type="PROSITE" id="PS00108">
    <property type="entry name" value="PROTEIN_KINASE_ST"/>
    <property type="match status" value="1"/>
</dbReference>
<dbReference type="Proteomes" id="UP001152747">
    <property type="component" value="Unassembled WGS sequence"/>
</dbReference>
<organism evidence="11 12">
    <name type="scientific">Caenorhabditis angaria</name>
    <dbReference type="NCBI Taxonomy" id="860376"/>
    <lineage>
        <taxon>Eukaryota</taxon>
        <taxon>Metazoa</taxon>
        <taxon>Ecdysozoa</taxon>
        <taxon>Nematoda</taxon>
        <taxon>Chromadorea</taxon>
        <taxon>Rhabditida</taxon>
        <taxon>Rhabditina</taxon>
        <taxon>Rhabditomorpha</taxon>
        <taxon>Rhabditoidea</taxon>
        <taxon>Rhabditidae</taxon>
        <taxon>Peloderinae</taxon>
        <taxon>Caenorhabditis</taxon>
    </lineage>
</organism>
<feature type="compositionally biased region" description="Polar residues" evidence="9">
    <location>
        <begin position="1450"/>
        <end position="1460"/>
    </location>
</feature>
<feature type="compositionally biased region" description="Polar residues" evidence="9">
    <location>
        <begin position="862"/>
        <end position="875"/>
    </location>
</feature>
<keyword evidence="6 8" id="KW-0067">ATP-binding</keyword>
<evidence type="ECO:0000256" key="7">
    <source>
        <dbReference type="ARBA" id="ARBA00022842"/>
    </source>
</evidence>
<feature type="compositionally biased region" description="Acidic residues" evidence="9">
    <location>
        <begin position="906"/>
        <end position="928"/>
    </location>
</feature>
<accession>A0A9P1IQY9</accession>
<feature type="domain" description="Protein kinase" evidence="10">
    <location>
        <begin position="290"/>
        <end position="554"/>
    </location>
</feature>
<feature type="region of interest" description="Disordered" evidence="9">
    <location>
        <begin position="1558"/>
        <end position="1579"/>
    </location>
</feature>
<feature type="region of interest" description="Disordered" evidence="9">
    <location>
        <begin position="786"/>
        <end position="972"/>
    </location>
</feature>
<feature type="compositionally biased region" description="Basic and acidic residues" evidence="9">
    <location>
        <begin position="592"/>
        <end position="646"/>
    </location>
</feature>
<dbReference type="SUPFAM" id="SSF56112">
    <property type="entry name" value="Protein kinase-like (PK-like)"/>
    <property type="match status" value="1"/>
</dbReference>
<dbReference type="PANTHER" id="PTHR24346">
    <property type="entry name" value="MAP/MICROTUBULE AFFINITY-REGULATING KINASE"/>
    <property type="match status" value="1"/>
</dbReference>
<feature type="compositionally biased region" description="Basic and acidic residues" evidence="9">
    <location>
        <begin position="1493"/>
        <end position="1502"/>
    </location>
</feature>
<evidence type="ECO:0000256" key="1">
    <source>
        <dbReference type="ARBA" id="ARBA00001946"/>
    </source>
</evidence>
<protein>
    <recommendedName>
        <fullName evidence="10">Protein kinase domain-containing protein</fullName>
    </recommendedName>
</protein>
<dbReference type="FunFam" id="1.10.510.10:FF:000571">
    <property type="entry name" value="Maternal embryonic leucine zipper kinase"/>
    <property type="match status" value="1"/>
</dbReference>
<feature type="region of interest" description="Disordered" evidence="9">
    <location>
        <begin position="1064"/>
        <end position="1136"/>
    </location>
</feature>